<accession>A0A1L9AXX3</accession>
<name>A0A1L9AXX3_9BACT</name>
<evidence type="ECO:0000313" key="1">
    <source>
        <dbReference type="EMBL" id="OJH34862.1"/>
    </source>
</evidence>
<dbReference type="Proteomes" id="UP000182229">
    <property type="component" value="Unassembled WGS sequence"/>
</dbReference>
<evidence type="ECO:0000313" key="2">
    <source>
        <dbReference type="Proteomes" id="UP000182229"/>
    </source>
</evidence>
<gene>
    <name evidence="1" type="ORF">BON30_40420</name>
</gene>
<sequence>MSSGLVQLFDETERSFGAEKLADVVPALLGQCVAFVVIDDCMMDCSGTLPDRTQIALNRVIHARSDVRMIVREVESEAHHVSREKFPFHARRGFGGKPPANERSAAMTDAWIRRVHSSRESRPFGDTIATGQRLVSFWWPLS</sequence>
<proteinExistence type="predicted"/>
<dbReference type="AlphaFoldDB" id="A0A1L9AXX3"/>
<protein>
    <submittedName>
        <fullName evidence="1">Uncharacterized protein</fullName>
    </submittedName>
</protein>
<comment type="caution">
    <text evidence="1">The sequence shown here is derived from an EMBL/GenBank/DDBJ whole genome shotgun (WGS) entry which is preliminary data.</text>
</comment>
<reference evidence="2" key="1">
    <citation type="submission" date="2016-11" db="EMBL/GenBank/DDBJ databases">
        <authorList>
            <person name="Shukria A."/>
            <person name="Stevens D.C."/>
        </authorList>
    </citation>
    <scope>NUCLEOTIDE SEQUENCE [LARGE SCALE GENOMIC DNA]</scope>
    <source>
        <strain evidence="2">Cbfe23</strain>
    </source>
</reference>
<dbReference type="EMBL" id="MPIN01000016">
    <property type="protein sequence ID" value="OJH34862.1"/>
    <property type="molecule type" value="Genomic_DNA"/>
</dbReference>
<organism evidence="1 2">
    <name type="scientific">Cystobacter ferrugineus</name>
    <dbReference type="NCBI Taxonomy" id="83449"/>
    <lineage>
        <taxon>Bacteria</taxon>
        <taxon>Pseudomonadati</taxon>
        <taxon>Myxococcota</taxon>
        <taxon>Myxococcia</taxon>
        <taxon>Myxococcales</taxon>
        <taxon>Cystobacterineae</taxon>
        <taxon>Archangiaceae</taxon>
        <taxon>Cystobacter</taxon>
    </lineage>
</organism>
<dbReference type="STRING" id="83449.BON30_40420"/>
<reference evidence="1 2" key="2">
    <citation type="submission" date="2016-12" db="EMBL/GenBank/DDBJ databases">
        <title>Draft Genome Sequence of Cystobacter ferrugineus Strain Cbfe23.</title>
        <authorList>
            <person name="Akbar S."/>
            <person name="Dowd S.E."/>
            <person name="Stevens D.C."/>
        </authorList>
    </citation>
    <scope>NUCLEOTIDE SEQUENCE [LARGE SCALE GENOMIC DNA]</scope>
    <source>
        <strain evidence="1 2">Cbfe23</strain>
    </source>
</reference>
<keyword evidence="2" id="KW-1185">Reference proteome</keyword>